<feature type="region of interest" description="Disordered" evidence="1">
    <location>
        <begin position="64"/>
        <end position="107"/>
    </location>
</feature>
<accession>A0A225US93</accession>
<dbReference type="PANTHER" id="PTHR43550:SF3">
    <property type="entry name" value="3-KETODIHYDROSPHINGOSINE REDUCTASE"/>
    <property type="match status" value="1"/>
</dbReference>
<dbReference type="STRING" id="4795.A0A225US93"/>
<sequence length="347" mass="37013">MEGDDGAGLSIDVPGPLPGSAPTLETPAPTPTPSRLARGLDGRRRLHRTGPFATLSTGTAAWGTAFDDGDVTMTTASPGRDSPMADTRPTATERNKPGRITNAPALPAAPRYAGSTMKDRRVFMHAYETYFHALSAFDTGFGRPFIMPVSGCIEERTCKMICLEAHESLIIQSADQEFRAMAADLWWVGVLVAGIVVGVSIMASKWRASTCSSLSGLGLALAKKYVQKGAKVSIVARGLDKLEESKKEIEGVRKGSDQVFIQSCDVADFASVQKAVDAANKFHGRATDHVVCSAGFAAPGYFMEQDVSLFKKIMDVNYFGTLHTIKAALPAMVQRSEEGGEGGHIVL</sequence>
<feature type="non-terminal residue" evidence="2">
    <location>
        <position position="347"/>
    </location>
</feature>
<dbReference type="GO" id="GO:0047560">
    <property type="term" value="F:3-dehydrosphinganine reductase activity"/>
    <property type="evidence" value="ECO:0007669"/>
    <property type="project" value="TreeGrafter"/>
</dbReference>
<dbReference type="OrthoDB" id="37659at2759"/>
<organism evidence="2 3">
    <name type="scientific">Phytophthora megakarya</name>
    <dbReference type="NCBI Taxonomy" id="4795"/>
    <lineage>
        <taxon>Eukaryota</taxon>
        <taxon>Sar</taxon>
        <taxon>Stramenopiles</taxon>
        <taxon>Oomycota</taxon>
        <taxon>Peronosporomycetes</taxon>
        <taxon>Peronosporales</taxon>
        <taxon>Peronosporaceae</taxon>
        <taxon>Phytophthora</taxon>
    </lineage>
</organism>
<protein>
    <submittedName>
        <fullName evidence="2">3-ketodihydrosphingosine reductase</fullName>
    </submittedName>
</protein>
<gene>
    <name evidence="2" type="ORF">PHMEG_00034011</name>
</gene>
<dbReference type="SUPFAM" id="SSF51735">
    <property type="entry name" value="NAD(P)-binding Rossmann-fold domains"/>
    <property type="match status" value="1"/>
</dbReference>
<dbReference type="GO" id="GO:0005789">
    <property type="term" value="C:endoplasmic reticulum membrane"/>
    <property type="evidence" value="ECO:0007669"/>
    <property type="project" value="TreeGrafter"/>
</dbReference>
<dbReference type="Gene3D" id="3.40.50.720">
    <property type="entry name" value="NAD(P)-binding Rossmann-like Domain"/>
    <property type="match status" value="1"/>
</dbReference>
<proteinExistence type="predicted"/>
<dbReference type="Proteomes" id="UP000198211">
    <property type="component" value="Unassembled WGS sequence"/>
</dbReference>
<dbReference type="GO" id="GO:0006666">
    <property type="term" value="P:3-keto-sphinganine metabolic process"/>
    <property type="evidence" value="ECO:0007669"/>
    <property type="project" value="TreeGrafter"/>
</dbReference>
<dbReference type="Pfam" id="PF00106">
    <property type="entry name" value="adh_short"/>
    <property type="match status" value="1"/>
</dbReference>
<feature type="compositionally biased region" description="Low complexity" evidence="1">
    <location>
        <begin position="21"/>
        <end position="37"/>
    </location>
</feature>
<dbReference type="InterPro" id="IPR002347">
    <property type="entry name" value="SDR_fam"/>
</dbReference>
<dbReference type="GO" id="GO:0030148">
    <property type="term" value="P:sphingolipid biosynthetic process"/>
    <property type="evidence" value="ECO:0007669"/>
    <property type="project" value="TreeGrafter"/>
</dbReference>
<keyword evidence="3" id="KW-1185">Reference proteome</keyword>
<evidence type="ECO:0000313" key="2">
    <source>
        <dbReference type="EMBL" id="OWY95870.1"/>
    </source>
</evidence>
<feature type="region of interest" description="Disordered" evidence="1">
    <location>
        <begin position="1"/>
        <end position="44"/>
    </location>
</feature>
<reference evidence="3" key="1">
    <citation type="submission" date="2017-03" db="EMBL/GenBank/DDBJ databases">
        <title>Phytopthora megakarya and P. palmivora, two closely related causual agents of cacao black pod achieved similar genome size and gene model numbers by different mechanisms.</title>
        <authorList>
            <person name="Ali S."/>
            <person name="Shao J."/>
            <person name="Larry D.J."/>
            <person name="Kronmiller B."/>
            <person name="Shen D."/>
            <person name="Strem M.D."/>
            <person name="Melnick R.L."/>
            <person name="Guiltinan M.J."/>
            <person name="Tyler B.M."/>
            <person name="Meinhardt L.W."/>
            <person name="Bailey B.A."/>
        </authorList>
    </citation>
    <scope>NUCLEOTIDE SEQUENCE [LARGE SCALE GENOMIC DNA]</scope>
    <source>
        <strain evidence="3">zdho120</strain>
    </source>
</reference>
<dbReference type="AlphaFoldDB" id="A0A225US93"/>
<dbReference type="PANTHER" id="PTHR43550">
    <property type="entry name" value="3-KETODIHYDROSPHINGOSINE REDUCTASE"/>
    <property type="match status" value="1"/>
</dbReference>
<name>A0A225US93_9STRA</name>
<dbReference type="InterPro" id="IPR036291">
    <property type="entry name" value="NAD(P)-bd_dom_sf"/>
</dbReference>
<dbReference type="EMBL" id="NBNE01012398">
    <property type="protein sequence ID" value="OWY95870.1"/>
    <property type="molecule type" value="Genomic_DNA"/>
</dbReference>
<evidence type="ECO:0000256" key="1">
    <source>
        <dbReference type="SAM" id="MobiDB-lite"/>
    </source>
</evidence>
<evidence type="ECO:0000313" key="3">
    <source>
        <dbReference type="Proteomes" id="UP000198211"/>
    </source>
</evidence>
<comment type="caution">
    <text evidence="2">The sequence shown here is derived from an EMBL/GenBank/DDBJ whole genome shotgun (WGS) entry which is preliminary data.</text>
</comment>